<dbReference type="EC" id="2.7.-.-" evidence="2"/>
<dbReference type="InterPro" id="IPR011009">
    <property type="entry name" value="Kinase-like_dom_sf"/>
</dbReference>
<dbReference type="GO" id="GO:0016740">
    <property type="term" value="F:transferase activity"/>
    <property type="evidence" value="ECO:0007669"/>
    <property type="project" value="UniProtKB-KW"/>
</dbReference>
<proteinExistence type="predicted"/>
<gene>
    <name evidence="2" type="ORF">ACFPKY_06700</name>
</gene>
<dbReference type="PANTHER" id="PTHR21310">
    <property type="entry name" value="AMINOGLYCOSIDE PHOSPHOTRANSFERASE-RELATED-RELATED"/>
    <property type="match status" value="1"/>
</dbReference>
<dbReference type="Gene3D" id="3.90.1200.10">
    <property type="match status" value="1"/>
</dbReference>
<dbReference type="RefSeq" id="WP_345171269.1">
    <property type="nucleotide sequence ID" value="NZ_BAABFQ010000003.1"/>
</dbReference>
<dbReference type="Gene3D" id="3.30.200.20">
    <property type="entry name" value="Phosphorylase Kinase, domain 1"/>
    <property type="match status" value="1"/>
</dbReference>
<evidence type="ECO:0000313" key="2">
    <source>
        <dbReference type="EMBL" id="MFC5492779.1"/>
    </source>
</evidence>
<reference evidence="3" key="1">
    <citation type="journal article" date="2019" name="Int. J. Syst. Evol. Microbiol.">
        <title>The Global Catalogue of Microorganisms (GCM) 10K type strain sequencing project: providing services to taxonomists for standard genome sequencing and annotation.</title>
        <authorList>
            <consortium name="The Broad Institute Genomics Platform"/>
            <consortium name="The Broad Institute Genome Sequencing Center for Infectious Disease"/>
            <person name="Wu L."/>
            <person name="Ma J."/>
        </authorList>
    </citation>
    <scope>NUCLEOTIDE SEQUENCE [LARGE SCALE GENOMIC DNA]</scope>
    <source>
        <strain evidence="3">KACC 13778</strain>
    </source>
</reference>
<evidence type="ECO:0000313" key="3">
    <source>
        <dbReference type="Proteomes" id="UP001595956"/>
    </source>
</evidence>
<name>A0ABW0MWR5_9ACTN</name>
<comment type="caution">
    <text evidence="2">The sequence shown here is derived from an EMBL/GenBank/DDBJ whole genome shotgun (WGS) entry which is preliminary data.</text>
</comment>
<protein>
    <submittedName>
        <fullName evidence="2">Aminoglycoside phosphotransferase family protein</fullName>
        <ecNumber evidence="2">2.7.-.-</ecNumber>
    </submittedName>
</protein>
<evidence type="ECO:0000259" key="1">
    <source>
        <dbReference type="Pfam" id="PF01636"/>
    </source>
</evidence>
<accession>A0ABW0MWR5</accession>
<dbReference type="CDD" id="cd05155">
    <property type="entry name" value="APH_ChoK_like_1"/>
    <property type="match status" value="1"/>
</dbReference>
<dbReference type="Pfam" id="PF01636">
    <property type="entry name" value="APH"/>
    <property type="match status" value="1"/>
</dbReference>
<dbReference type="EMBL" id="JBHSMD010000002">
    <property type="protein sequence ID" value="MFC5492779.1"/>
    <property type="molecule type" value="Genomic_DNA"/>
</dbReference>
<dbReference type="SUPFAM" id="SSF56112">
    <property type="entry name" value="Protein kinase-like (PK-like)"/>
    <property type="match status" value="1"/>
</dbReference>
<keyword evidence="3" id="KW-1185">Reference proteome</keyword>
<dbReference type="InterPro" id="IPR002575">
    <property type="entry name" value="Aminoglycoside_PTrfase"/>
</dbReference>
<keyword evidence="2" id="KW-0808">Transferase</keyword>
<dbReference type="InterPro" id="IPR051678">
    <property type="entry name" value="AGP_Transferase"/>
</dbReference>
<dbReference type="Proteomes" id="UP001595956">
    <property type="component" value="Unassembled WGS sequence"/>
</dbReference>
<dbReference type="PANTHER" id="PTHR21310:SF42">
    <property type="entry name" value="BIFUNCTIONAL AAC_APH"/>
    <property type="match status" value="1"/>
</dbReference>
<organism evidence="2 3">
    <name type="scientific">Nocardioides caricicola</name>
    <dbReference type="NCBI Taxonomy" id="634770"/>
    <lineage>
        <taxon>Bacteria</taxon>
        <taxon>Bacillati</taxon>
        <taxon>Actinomycetota</taxon>
        <taxon>Actinomycetes</taxon>
        <taxon>Propionibacteriales</taxon>
        <taxon>Nocardioidaceae</taxon>
        <taxon>Nocardioides</taxon>
    </lineage>
</organism>
<feature type="domain" description="Aminoglycoside phosphotransferase" evidence="1">
    <location>
        <begin position="43"/>
        <end position="257"/>
    </location>
</feature>
<sequence length="294" mass="32082">MHADDVPTTADQVARMVAEQHPRWSHLPVTPVAEFGTDHCLFRIGDDLVARMPRVAWAADQAHSDATWLPVLAPYLPVTVPAPLALGEPDEHYPFAWSVAPWLPGATPTDENADPHTLAADLGGFVRTLHAVDASAGPRKTGTARGTPIRGWDPYVREAIDEAGDRIDRARVTEAWEDCLAAPDWAGDPVWIHGDLMPGNLLVRDRRLSAVIDWGALGVGDPAPDLAPAWYTVPSAREEFRQAVGYDDDTWRRARGWAMGPALTGIPYYWDTVPAFAQRGLRTIAAVLADLDGQ</sequence>